<dbReference type="GO" id="GO:0043565">
    <property type="term" value="F:sequence-specific DNA binding"/>
    <property type="evidence" value="ECO:0007669"/>
    <property type="project" value="InterPro"/>
</dbReference>
<evidence type="ECO:0000313" key="6">
    <source>
        <dbReference type="Proteomes" id="UP000823912"/>
    </source>
</evidence>
<dbReference type="Proteomes" id="UP000823912">
    <property type="component" value="Unassembled WGS sequence"/>
</dbReference>
<dbReference type="Pfam" id="PF12833">
    <property type="entry name" value="HTH_18"/>
    <property type="match status" value="1"/>
</dbReference>
<evidence type="ECO:0000256" key="3">
    <source>
        <dbReference type="ARBA" id="ARBA00023163"/>
    </source>
</evidence>
<gene>
    <name evidence="5" type="ORF">IAA55_00235</name>
</gene>
<sequence>MKKETKLAVLKELIANSHDLCYSVYTPDLKLVSSSWDAERMEGMDLLLAGVGEEMLAYSKDGHYPFLLDSFLNITWIADFEWKEDKLYRIHILGPTLNNQNSYEDLRDKLDRRHLSIPLKHAVLKHLNALPIIANNVFYEYAFMLHYCLTGERITSQDFALPKGSQNNPEEEVKDSFSKDHNGIWQSEQHLLAMLREGNPNYTEAMAASSSLSFGVKHQAKDPLRQAKNNYIVLLTLCSRASIEGGLSPDIAYDLNDYYMQQIENASSMQQAGKLSRDMLEDYVTRVREARKDSGISKSIQSCCDYIQSHINERLSTKDLAERTGYTEYYFSRKFKQEIGCGIREYIMKEKMERAKVLLSSTTMSILEISLELSFSSRSYFSDTFQKICGISPTDYRNQTLKI</sequence>
<dbReference type="PROSITE" id="PS01124">
    <property type="entry name" value="HTH_ARAC_FAMILY_2"/>
    <property type="match status" value="1"/>
</dbReference>
<dbReference type="PANTHER" id="PTHR43280:SF28">
    <property type="entry name" value="HTH-TYPE TRANSCRIPTIONAL ACTIVATOR RHAS"/>
    <property type="match status" value="1"/>
</dbReference>
<dbReference type="PRINTS" id="PR00032">
    <property type="entry name" value="HTHARAC"/>
</dbReference>
<dbReference type="EMBL" id="DVHM01000005">
    <property type="protein sequence ID" value="HIR69693.1"/>
    <property type="molecule type" value="Genomic_DNA"/>
</dbReference>
<dbReference type="Gene3D" id="1.10.10.60">
    <property type="entry name" value="Homeodomain-like"/>
    <property type="match status" value="2"/>
</dbReference>
<feature type="domain" description="HTH araC/xylS-type" evidence="4">
    <location>
        <begin position="301"/>
        <end position="399"/>
    </location>
</feature>
<protein>
    <submittedName>
        <fullName evidence="5">AraC family transcriptional regulator</fullName>
    </submittedName>
</protein>
<evidence type="ECO:0000259" key="4">
    <source>
        <dbReference type="PROSITE" id="PS01124"/>
    </source>
</evidence>
<dbReference type="InterPro" id="IPR020449">
    <property type="entry name" value="Tscrpt_reg_AraC-type_HTH"/>
</dbReference>
<dbReference type="PANTHER" id="PTHR43280">
    <property type="entry name" value="ARAC-FAMILY TRANSCRIPTIONAL REGULATOR"/>
    <property type="match status" value="1"/>
</dbReference>
<evidence type="ECO:0000256" key="2">
    <source>
        <dbReference type="ARBA" id="ARBA00023125"/>
    </source>
</evidence>
<name>A0A9D1J9W4_9FIRM</name>
<reference evidence="5" key="1">
    <citation type="submission" date="2020-10" db="EMBL/GenBank/DDBJ databases">
        <authorList>
            <person name="Gilroy R."/>
        </authorList>
    </citation>
    <scope>NUCLEOTIDE SEQUENCE</scope>
    <source>
        <strain evidence="5">ChiSjej5B23-6657</strain>
    </source>
</reference>
<comment type="caution">
    <text evidence="5">The sequence shown here is derived from an EMBL/GenBank/DDBJ whole genome shotgun (WGS) entry which is preliminary data.</text>
</comment>
<dbReference type="SUPFAM" id="SSF46689">
    <property type="entry name" value="Homeodomain-like"/>
    <property type="match status" value="2"/>
</dbReference>
<keyword evidence="2" id="KW-0238">DNA-binding</keyword>
<reference evidence="5" key="2">
    <citation type="journal article" date="2021" name="PeerJ">
        <title>Extensive microbial diversity within the chicken gut microbiome revealed by metagenomics and culture.</title>
        <authorList>
            <person name="Gilroy R."/>
            <person name="Ravi A."/>
            <person name="Getino M."/>
            <person name="Pursley I."/>
            <person name="Horton D.L."/>
            <person name="Alikhan N.F."/>
            <person name="Baker D."/>
            <person name="Gharbi K."/>
            <person name="Hall N."/>
            <person name="Watson M."/>
            <person name="Adriaenssens E.M."/>
            <person name="Foster-Nyarko E."/>
            <person name="Jarju S."/>
            <person name="Secka A."/>
            <person name="Antonio M."/>
            <person name="Oren A."/>
            <person name="Chaudhuri R.R."/>
            <person name="La Ragione R."/>
            <person name="Hildebrand F."/>
            <person name="Pallen M.J."/>
        </authorList>
    </citation>
    <scope>NUCLEOTIDE SEQUENCE</scope>
    <source>
        <strain evidence="5">ChiSjej5B23-6657</strain>
    </source>
</reference>
<dbReference type="InterPro" id="IPR009057">
    <property type="entry name" value="Homeodomain-like_sf"/>
</dbReference>
<proteinExistence type="predicted"/>
<accession>A0A9D1J9W4</accession>
<organism evidence="5 6">
    <name type="scientific">Candidatus Pullilachnospira gallistercoris</name>
    <dbReference type="NCBI Taxonomy" id="2840911"/>
    <lineage>
        <taxon>Bacteria</taxon>
        <taxon>Bacillati</taxon>
        <taxon>Bacillota</taxon>
        <taxon>Clostridia</taxon>
        <taxon>Lachnospirales</taxon>
        <taxon>Lachnospiraceae</taxon>
        <taxon>Lachnospiraceae incertae sedis</taxon>
        <taxon>Candidatus Pullilachnospira</taxon>
    </lineage>
</organism>
<dbReference type="InterPro" id="IPR018060">
    <property type="entry name" value="HTH_AraC"/>
</dbReference>
<dbReference type="AlphaFoldDB" id="A0A9D1J9W4"/>
<keyword evidence="1" id="KW-0805">Transcription regulation</keyword>
<evidence type="ECO:0000256" key="1">
    <source>
        <dbReference type="ARBA" id="ARBA00023015"/>
    </source>
</evidence>
<dbReference type="GO" id="GO:0003700">
    <property type="term" value="F:DNA-binding transcription factor activity"/>
    <property type="evidence" value="ECO:0007669"/>
    <property type="project" value="InterPro"/>
</dbReference>
<dbReference type="SMART" id="SM00342">
    <property type="entry name" value="HTH_ARAC"/>
    <property type="match status" value="1"/>
</dbReference>
<keyword evidence="3" id="KW-0804">Transcription</keyword>
<evidence type="ECO:0000313" key="5">
    <source>
        <dbReference type="EMBL" id="HIR69693.1"/>
    </source>
</evidence>